<accession>A0A6V7SD04</accession>
<dbReference type="Proteomes" id="UP000515697">
    <property type="component" value="Chromosome PVSEL_01"/>
</dbReference>
<dbReference type="AlphaFoldDB" id="A0A6V7SD04"/>
<dbReference type="VEuPathDB" id="PlasmoDB:PVLDE_0100630"/>
<protein>
    <submittedName>
        <fullName evidence="2">Uncharacterized protein</fullName>
    </submittedName>
</protein>
<keyword evidence="1" id="KW-0732">Signal</keyword>
<dbReference type="VEuPathDB" id="PlasmoDB:PVVCY_0100460"/>
<organism evidence="2 3">
    <name type="scientific">Plasmodium vinckei</name>
    <dbReference type="NCBI Taxonomy" id="5860"/>
    <lineage>
        <taxon>Eukaryota</taxon>
        <taxon>Sar</taxon>
        <taxon>Alveolata</taxon>
        <taxon>Apicomplexa</taxon>
        <taxon>Aconoidasida</taxon>
        <taxon>Haemosporida</taxon>
        <taxon>Plasmodiidae</taxon>
        <taxon>Plasmodium</taxon>
        <taxon>Plasmodium (Vinckeia)</taxon>
    </lineage>
</organism>
<feature type="signal peptide" evidence="1">
    <location>
        <begin position="1"/>
        <end position="21"/>
    </location>
</feature>
<gene>
    <name evidence="2" type="ORF">PVSEL_0100850</name>
</gene>
<evidence type="ECO:0000313" key="3">
    <source>
        <dbReference type="Proteomes" id="UP000515697"/>
    </source>
</evidence>
<name>A0A6V7SD04_PLAVN</name>
<evidence type="ECO:0000256" key="1">
    <source>
        <dbReference type="SAM" id="SignalP"/>
    </source>
</evidence>
<feature type="chain" id="PRO_5027840840" evidence="1">
    <location>
        <begin position="22"/>
        <end position="193"/>
    </location>
</feature>
<sequence>MNIVSLYISFFVFILLSNNSGMFSCSTSVDKNGNILLLKDMKTGNSKDTLKNELINKIKKKANHIRMLYNVLNEKNISKPIYIFINDQNEKKKQFLKDLYLLGKLDSLQGFNTPMSKYYISLKNKTMSYSMLLGDKINNERKYINGLSAEDKETYVKDKIDEYENLRVSVNQMSSNIDKKFKSVEELMTFLKS</sequence>
<dbReference type="VEuPathDB" id="PlasmoDB:PVPCR_0100550"/>
<dbReference type="VEuPathDB" id="PlasmoDB:PVSEL_0100850"/>
<reference evidence="2 3" key="1">
    <citation type="submission" date="2020-08" db="EMBL/GenBank/DDBJ databases">
        <authorList>
            <person name="Ramaprasad A."/>
        </authorList>
    </citation>
    <scope>NUCLEOTIDE SEQUENCE [LARGE SCALE GENOMIC DNA]</scope>
</reference>
<dbReference type="VEuPathDB" id="PlasmoDB:PVBDA_0100520"/>
<evidence type="ECO:0000313" key="2">
    <source>
        <dbReference type="EMBL" id="CAD2095269.1"/>
    </source>
</evidence>
<dbReference type="EMBL" id="LR865422">
    <property type="protein sequence ID" value="CAD2095269.1"/>
    <property type="molecule type" value="Genomic_DNA"/>
</dbReference>
<proteinExistence type="predicted"/>